<dbReference type="Proteomes" id="UP000480556">
    <property type="component" value="Unassembled WGS sequence"/>
</dbReference>
<dbReference type="EMBL" id="CP045650">
    <property type="protein sequence ID" value="QGA10544.1"/>
    <property type="molecule type" value="Genomic_DNA"/>
</dbReference>
<evidence type="ECO:0000313" key="4">
    <source>
        <dbReference type="Proteomes" id="UP000480556"/>
    </source>
</evidence>
<evidence type="ECO:0000313" key="2">
    <source>
        <dbReference type="EMBL" id="QGA10544.1"/>
    </source>
</evidence>
<dbReference type="Proteomes" id="UP000327478">
    <property type="component" value="Chromosome"/>
</dbReference>
<dbReference type="EMBL" id="WITK01000016">
    <property type="protein sequence ID" value="MQW92760.1"/>
    <property type="molecule type" value="Genomic_DNA"/>
</dbReference>
<protein>
    <submittedName>
        <fullName evidence="1">Uncharacterized protein</fullName>
    </submittedName>
</protein>
<name>A0A5Q0P1A1_9GAMM</name>
<sequence>MSHHIYLEIQPETFQRFQDIHRKLNAGAAESLSKPLGDNLADIACEIIDQVFGRIARLSSSKDHESEKIVQQIVETTRKYMPWSVSFFGNERLLPMVNYLYDMTQQNDGHYYIYYPVEQTLVTELLGCVEHMKQGNNQYTKPALKAFTQIVDVGVTYLIREPKKMLKFNVVVDKTLNGVINLTTQLGYKRFDKLGQIYDAAAISHYFDHFLAFLDDEIPQQA</sequence>
<accession>A0A5Q0P1A1</accession>
<dbReference type="RefSeq" id="WP_153370945.1">
    <property type="nucleotide sequence ID" value="NZ_CP045650.1"/>
</dbReference>
<keyword evidence="3" id="KW-1185">Reference proteome</keyword>
<dbReference type="AlphaFoldDB" id="A0A5Q0P1A1"/>
<evidence type="ECO:0000313" key="1">
    <source>
        <dbReference type="EMBL" id="MQW92760.1"/>
    </source>
</evidence>
<evidence type="ECO:0000313" key="3">
    <source>
        <dbReference type="Proteomes" id="UP000327478"/>
    </source>
</evidence>
<proteinExistence type="predicted"/>
<gene>
    <name evidence="2" type="ORF">GFH30_03635</name>
    <name evidence="1" type="ORF">GHJ48_10235</name>
</gene>
<organism evidence="1 4">
    <name type="scientific">Acinetobacter wanghuae</name>
    <dbReference type="NCBI Taxonomy" id="2662362"/>
    <lineage>
        <taxon>Bacteria</taxon>
        <taxon>Pseudomonadati</taxon>
        <taxon>Pseudomonadota</taxon>
        <taxon>Gammaproteobacteria</taxon>
        <taxon>Moraxellales</taxon>
        <taxon>Moraxellaceae</taxon>
        <taxon>Acinetobacter</taxon>
    </lineage>
</organism>
<reference evidence="3 4" key="1">
    <citation type="submission" date="2019-10" db="EMBL/GenBank/DDBJ databases">
        <authorList>
            <person name="Dong K."/>
        </authorList>
    </citation>
    <scope>NUCLEOTIDE SEQUENCE [LARGE SCALE GENOMIC DNA]</scope>
    <source>
        <strain evidence="2">Dk386</strain>
        <strain evidence="3">dk386</strain>
        <strain evidence="4">dk771</strain>
        <strain evidence="1">Dk771</strain>
    </source>
</reference>